<protein>
    <recommendedName>
        <fullName evidence="5">Copper resistance protein CopZ</fullName>
    </recommendedName>
</protein>
<dbReference type="InterPro" id="IPR008719">
    <property type="entry name" value="N2O_reductase_NosL"/>
</dbReference>
<dbReference type="STRING" id="1336235.GCA_000518785_03386"/>
<evidence type="ECO:0000313" key="3">
    <source>
        <dbReference type="EMBL" id="SSC68428.1"/>
    </source>
</evidence>
<dbReference type="AlphaFoldDB" id="A0A376AKU1"/>
<gene>
    <name evidence="3" type="ORF">RHIZ70_4136</name>
</gene>
<feature type="chain" id="PRO_5016623758" description="Copper resistance protein CopZ" evidence="2">
    <location>
        <begin position="18"/>
        <end position="191"/>
    </location>
</feature>
<dbReference type="PANTHER" id="PTHR41247:SF1">
    <property type="entry name" value="HTH-TYPE TRANSCRIPTIONAL REPRESSOR YCNK"/>
    <property type="match status" value="1"/>
</dbReference>
<dbReference type="RefSeq" id="WP_115671029.1">
    <property type="nucleotide sequence ID" value="NZ_UEYP01000007.1"/>
</dbReference>
<dbReference type="SUPFAM" id="SSF160387">
    <property type="entry name" value="NosL/MerB-like"/>
    <property type="match status" value="1"/>
</dbReference>
<keyword evidence="4" id="KW-1185">Reference proteome</keyword>
<dbReference type="PROSITE" id="PS51257">
    <property type="entry name" value="PROKAR_LIPOPROTEIN"/>
    <property type="match status" value="1"/>
</dbReference>
<dbReference type="Pfam" id="PF05573">
    <property type="entry name" value="NosL"/>
    <property type="match status" value="1"/>
</dbReference>
<dbReference type="OrthoDB" id="7354657at2"/>
<dbReference type="Gene3D" id="3.30.70.2050">
    <property type="match status" value="1"/>
</dbReference>
<evidence type="ECO:0000313" key="4">
    <source>
        <dbReference type="Proteomes" id="UP000254764"/>
    </source>
</evidence>
<sequence>MRLSIAIGALAASLLLAACNDKEEAAMPPPFALTEEAMGRYCGMNVLEHAGPKGQIILEQIPEAIWFSSARDTIAFTMLPEEPRDIAAIYVSDMSKATNWDKPGAENWIDARKAFFVIESAQRGGMGTEEAVPFSSEADAKAFAETHGGRLVSFDAMPKDYILGSGSEAPTDGSAFDPEANSDNAEGHDHG</sequence>
<evidence type="ECO:0000256" key="2">
    <source>
        <dbReference type="SAM" id="SignalP"/>
    </source>
</evidence>
<proteinExistence type="predicted"/>
<feature type="region of interest" description="Disordered" evidence="1">
    <location>
        <begin position="163"/>
        <end position="191"/>
    </location>
</feature>
<dbReference type="EMBL" id="UEYP01000007">
    <property type="protein sequence ID" value="SSC68428.1"/>
    <property type="molecule type" value="Genomic_DNA"/>
</dbReference>
<dbReference type="Proteomes" id="UP000254764">
    <property type="component" value="Unassembled WGS sequence"/>
</dbReference>
<dbReference type="Gene3D" id="3.30.70.2060">
    <property type="match status" value="1"/>
</dbReference>
<reference evidence="4" key="1">
    <citation type="submission" date="2018-07" db="EMBL/GenBank/DDBJ databases">
        <authorList>
            <person name="Peiro R."/>
            <person name="Begona"/>
            <person name="Cbmso G."/>
            <person name="Lopez M."/>
            <person name="Gonzalez S."/>
        </authorList>
    </citation>
    <scope>NUCLEOTIDE SEQUENCE [LARGE SCALE GENOMIC DNA]</scope>
</reference>
<dbReference type="PANTHER" id="PTHR41247">
    <property type="entry name" value="HTH-TYPE TRANSCRIPTIONAL REPRESSOR YCNK"/>
    <property type="match status" value="1"/>
</dbReference>
<evidence type="ECO:0008006" key="5">
    <source>
        <dbReference type="Google" id="ProtNLM"/>
    </source>
</evidence>
<accession>A0A376AKU1</accession>
<feature type="signal peptide" evidence="2">
    <location>
        <begin position="1"/>
        <end position="17"/>
    </location>
</feature>
<name>A0A376AKU1_9HYPH</name>
<keyword evidence="2" id="KW-0732">Signal</keyword>
<evidence type="ECO:0000256" key="1">
    <source>
        <dbReference type="SAM" id="MobiDB-lite"/>
    </source>
</evidence>
<organism evidence="3 4">
    <name type="scientific">Ciceribacter selenitireducens ATCC BAA-1503</name>
    <dbReference type="NCBI Taxonomy" id="1336235"/>
    <lineage>
        <taxon>Bacteria</taxon>
        <taxon>Pseudomonadati</taxon>
        <taxon>Pseudomonadota</taxon>
        <taxon>Alphaproteobacteria</taxon>
        <taxon>Hyphomicrobiales</taxon>
        <taxon>Rhizobiaceae</taxon>
        <taxon>Ciceribacter</taxon>
    </lineage>
</organism>